<gene>
    <name evidence="1" type="ORF">Aconfl_33500</name>
</gene>
<accession>A0ABQ6PS00</accession>
<sequence length="93" mass="10832">MENKPNWNQVIDKSLEVLRQSDKGYVLMDMYNNILSPEEAAFRKIQVVPYNALLFIKTQFAALGLDIADSNVRIKLIALLEEYDRISKKRRSE</sequence>
<comment type="caution">
    <text evidence="1">The sequence shown here is derived from an EMBL/GenBank/DDBJ whole genome shotgun (WGS) entry which is preliminary data.</text>
</comment>
<keyword evidence="2" id="KW-1185">Reference proteome</keyword>
<name>A0ABQ6PS00_9BACT</name>
<proteinExistence type="predicted"/>
<dbReference type="RefSeq" id="WP_338225418.1">
    <property type="nucleotide sequence ID" value="NZ_BTPD01000011.1"/>
</dbReference>
<evidence type="ECO:0000313" key="1">
    <source>
        <dbReference type="EMBL" id="GMQ30707.1"/>
    </source>
</evidence>
<organism evidence="1 2">
    <name type="scientific">Algoriphagus confluentis</name>
    <dbReference type="NCBI Taxonomy" id="1697556"/>
    <lineage>
        <taxon>Bacteria</taxon>
        <taxon>Pseudomonadati</taxon>
        <taxon>Bacteroidota</taxon>
        <taxon>Cytophagia</taxon>
        <taxon>Cytophagales</taxon>
        <taxon>Cyclobacteriaceae</taxon>
        <taxon>Algoriphagus</taxon>
    </lineage>
</organism>
<reference evidence="1 2" key="1">
    <citation type="submission" date="2023-08" db="EMBL/GenBank/DDBJ databases">
        <title>Draft genome sequence of Algoriphagus confluentis.</title>
        <authorList>
            <person name="Takatani N."/>
            <person name="Hosokawa M."/>
            <person name="Sawabe T."/>
        </authorList>
    </citation>
    <scope>NUCLEOTIDE SEQUENCE [LARGE SCALE GENOMIC DNA]</scope>
    <source>
        <strain evidence="1 2">NBRC 111222</strain>
    </source>
</reference>
<dbReference type="Proteomes" id="UP001338309">
    <property type="component" value="Unassembled WGS sequence"/>
</dbReference>
<protein>
    <submittedName>
        <fullName evidence="1">Uncharacterized protein</fullName>
    </submittedName>
</protein>
<dbReference type="EMBL" id="BTPD01000011">
    <property type="protein sequence ID" value="GMQ30707.1"/>
    <property type="molecule type" value="Genomic_DNA"/>
</dbReference>
<evidence type="ECO:0000313" key="2">
    <source>
        <dbReference type="Proteomes" id="UP001338309"/>
    </source>
</evidence>